<name>A0A1I6EPG3_9RHOB</name>
<keyword evidence="3" id="KW-1003">Cell membrane</keyword>
<evidence type="ECO:0000313" key="11">
    <source>
        <dbReference type="Proteomes" id="UP000199302"/>
    </source>
</evidence>
<dbReference type="OrthoDB" id="9815445at2"/>
<gene>
    <name evidence="10" type="ORF">SAMN04515673_11729</name>
</gene>
<feature type="transmembrane region" description="Helical" evidence="7">
    <location>
        <begin position="177"/>
        <end position="195"/>
    </location>
</feature>
<comment type="similarity">
    <text evidence="7">Belongs to the binding-protein-dependent transport system permease family.</text>
</comment>
<evidence type="ECO:0000256" key="3">
    <source>
        <dbReference type="ARBA" id="ARBA00022475"/>
    </source>
</evidence>
<feature type="transmembrane region" description="Helical" evidence="7">
    <location>
        <begin position="41"/>
        <end position="62"/>
    </location>
</feature>
<feature type="transmembrane region" description="Helical" evidence="7">
    <location>
        <begin position="103"/>
        <end position="127"/>
    </location>
</feature>
<dbReference type="Pfam" id="PF00528">
    <property type="entry name" value="BPD_transp_1"/>
    <property type="match status" value="1"/>
</dbReference>
<feature type="region of interest" description="Disordered" evidence="8">
    <location>
        <begin position="1"/>
        <end position="22"/>
    </location>
</feature>
<dbReference type="CDD" id="cd06261">
    <property type="entry name" value="TM_PBP2"/>
    <property type="match status" value="1"/>
</dbReference>
<dbReference type="InterPro" id="IPR035906">
    <property type="entry name" value="MetI-like_sf"/>
</dbReference>
<dbReference type="STRING" id="871652.SAMN04515673_11729"/>
<dbReference type="PROSITE" id="PS50928">
    <property type="entry name" value="ABC_TM1"/>
    <property type="match status" value="1"/>
</dbReference>
<proteinExistence type="inferred from homology"/>
<evidence type="ECO:0000256" key="5">
    <source>
        <dbReference type="ARBA" id="ARBA00022989"/>
    </source>
</evidence>
<dbReference type="EMBL" id="FOYI01000017">
    <property type="protein sequence ID" value="SFR19610.1"/>
    <property type="molecule type" value="Genomic_DNA"/>
</dbReference>
<evidence type="ECO:0000259" key="9">
    <source>
        <dbReference type="PROSITE" id="PS50928"/>
    </source>
</evidence>
<dbReference type="GO" id="GO:0055085">
    <property type="term" value="P:transmembrane transport"/>
    <property type="evidence" value="ECO:0007669"/>
    <property type="project" value="InterPro"/>
</dbReference>
<reference evidence="10 11" key="1">
    <citation type="submission" date="2016-10" db="EMBL/GenBank/DDBJ databases">
        <authorList>
            <person name="de Groot N.N."/>
        </authorList>
    </citation>
    <scope>NUCLEOTIDE SEQUENCE [LARGE SCALE GENOMIC DNA]</scope>
    <source>
        <strain evidence="11">KMM 9023,NRIC 0796,JCM 17311,KCTC 23692</strain>
    </source>
</reference>
<accession>A0A1I6EPG3</accession>
<organism evidence="10 11">
    <name type="scientific">Poseidonocella sedimentorum</name>
    <dbReference type="NCBI Taxonomy" id="871652"/>
    <lineage>
        <taxon>Bacteria</taxon>
        <taxon>Pseudomonadati</taxon>
        <taxon>Pseudomonadota</taxon>
        <taxon>Alphaproteobacteria</taxon>
        <taxon>Rhodobacterales</taxon>
        <taxon>Roseobacteraceae</taxon>
        <taxon>Poseidonocella</taxon>
    </lineage>
</organism>
<evidence type="ECO:0000256" key="4">
    <source>
        <dbReference type="ARBA" id="ARBA00022692"/>
    </source>
</evidence>
<feature type="domain" description="ABC transmembrane type-1" evidence="9">
    <location>
        <begin position="104"/>
        <end position="296"/>
    </location>
</feature>
<evidence type="ECO:0000313" key="10">
    <source>
        <dbReference type="EMBL" id="SFR19610.1"/>
    </source>
</evidence>
<dbReference type="Proteomes" id="UP000199302">
    <property type="component" value="Unassembled WGS sequence"/>
</dbReference>
<sequence length="311" mass="35127">MTSLSDPTPQTPVVETMPAKSPARLSPQELKLRRRARLNASIRYSLLIVVGFIMVYPLLWLIGASFKTNAEMFASPWFWPENPTIQGYIDGWTTSTPYTFATFFINSMQIVIPKVIGTAISATLVAYGFARFHFPGKRILFAILIATLLLPDVVTRIPQYLLFRELGWLDTYLPMIVPAWFAWEAFFVFMLIQFMRSIPREMEEAARVDGANTFQVLIYIVVPMLLPALVSVMLFQFMWTMNDFLGPLIYISTVEKYPISLALKLSIDATEAFNWNSILAMTVLALTPSLVVFFLAQKSFIEGISTGGTKG</sequence>
<keyword evidence="2 7" id="KW-0813">Transport</keyword>
<dbReference type="Gene3D" id="1.10.3720.10">
    <property type="entry name" value="MetI-like"/>
    <property type="match status" value="1"/>
</dbReference>
<evidence type="ECO:0000256" key="6">
    <source>
        <dbReference type="ARBA" id="ARBA00023136"/>
    </source>
</evidence>
<feature type="transmembrane region" description="Helical" evidence="7">
    <location>
        <begin position="139"/>
        <end position="157"/>
    </location>
</feature>
<feature type="transmembrane region" description="Helical" evidence="7">
    <location>
        <begin position="216"/>
        <end position="239"/>
    </location>
</feature>
<keyword evidence="4 7" id="KW-0812">Transmembrane</keyword>
<keyword evidence="5 7" id="KW-1133">Transmembrane helix</keyword>
<dbReference type="PANTHER" id="PTHR43744:SF6">
    <property type="entry name" value="ABC TRANSPORTER PERMEASE PROTEIN YESQ-RELATED"/>
    <property type="match status" value="1"/>
</dbReference>
<evidence type="ECO:0000256" key="7">
    <source>
        <dbReference type="RuleBase" id="RU363032"/>
    </source>
</evidence>
<feature type="transmembrane region" description="Helical" evidence="7">
    <location>
        <begin position="273"/>
        <end position="296"/>
    </location>
</feature>
<protein>
    <submittedName>
        <fullName evidence="10">Oligogalacturonide transport system permease protein</fullName>
    </submittedName>
</protein>
<dbReference type="RefSeq" id="WP_092082567.1">
    <property type="nucleotide sequence ID" value="NZ_FOYI01000017.1"/>
</dbReference>
<evidence type="ECO:0000256" key="2">
    <source>
        <dbReference type="ARBA" id="ARBA00022448"/>
    </source>
</evidence>
<evidence type="ECO:0000256" key="1">
    <source>
        <dbReference type="ARBA" id="ARBA00004651"/>
    </source>
</evidence>
<dbReference type="GO" id="GO:0005886">
    <property type="term" value="C:plasma membrane"/>
    <property type="evidence" value="ECO:0007669"/>
    <property type="project" value="UniProtKB-SubCell"/>
</dbReference>
<keyword evidence="6 7" id="KW-0472">Membrane</keyword>
<dbReference type="PANTHER" id="PTHR43744">
    <property type="entry name" value="ABC TRANSPORTER PERMEASE PROTEIN MG189-RELATED-RELATED"/>
    <property type="match status" value="1"/>
</dbReference>
<dbReference type="AlphaFoldDB" id="A0A1I6EPG3"/>
<evidence type="ECO:0000256" key="8">
    <source>
        <dbReference type="SAM" id="MobiDB-lite"/>
    </source>
</evidence>
<feature type="compositionally biased region" description="Polar residues" evidence="8">
    <location>
        <begin position="1"/>
        <end position="13"/>
    </location>
</feature>
<dbReference type="InterPro" id="IPR000515">
    <property type="entry name" value="MetI-like"/>
</dbReference>
<keyword evidence="11" id="KW-1185">Reference proteome</keyword>
<comment type="subcellular location">
    <subcellularLocation>
        <location evidence="1 7">Cell membrane</location>
        <topology evidence="1 7">Multi-pass membrane protein</topology>
    </subcellularLocation>
</comment>
<dbReference type="SUPFAM" id="SSF161098">
    <property type="entry name" value="MetI-like"/>
    <property type="match status" value="1"/>
</dbReference>